<evidence type="ECO:0008006" key="3">
    <source>
        <dbReference type="Google" id="ProtNLM"/>
    </source>
</evidence>
<evidence type="ECO:0000313" key="2">
    <source>
        <dbReference type="Proteomes" id="UP000279959"/>
    </source>
</evidence>
<accession>A0A494W990</accession>
<dbReference type="Proteomes" id="UP000279959">
    <property type="component" value="Chromosome"/>
</dbReference>
<gene>
    <name evidence="1" type="ORF">SAMIE_1007210</name>
</gene>
<dbReference type="AlphaFoldDB" id="A0A494W990"/>
<evidence type="ECO:0000313" key="1">
    <source>
        <dbReference type="EMBL" id="BBD97220.1"/>
    </source>
</evidence>
<organism evidence="1 2">
    <name type="scientific">Sphingobium amiense</name>
    <dbReference type="NCBI Taxonomy" id="135719"/>
    <lineage>
        <taxon>Bacteria</taxon>
        <taxon>Pseudomonadati</taxon>
        <taxon>Pseudomonadota</taxon>
        <taxon>Alphaproteobacteria</taxon>
        <taxon>Sphingomonadales</taxon>
        <taxon>Sphingomonadaceae</taxon>
        <taxon>Sphingobium</taxon>
    </lineage>
</organism>
<sequence length="152" mass="16381">MRRPVIRVGPMVYRLECYNFMVIYRKIMGMKPATSTMRRNRHGIAGRRAGLSQWLLGLALACGMLFAPMAMAAGCAASTNSSQMTSPCEGKHDSQHVTPKQCHCVGACAAEDVAKPQLAARIKLSVAVTPVPEASSLGDALLERETPPPRLS</sequence>
<reference evidence="1 2" key="1">
    <citation type="submission" date="2018-05" db="EMBL/GenBank/DDBJ databases">
        <title>Complete Genome Sequence of the Nonylphenol-Degrading Bacterium Sphingobium amiense DSM 16289T.</title>
        <authorList>
            <person name="Ootsuka M."/>
            <person name="Nishizawa T."/>
            <person name="Ohta H."/>
        </authorList>
    </citation>
    <scope>NUCLEOTIDE SEQUENCE [LARGE SCALE GENOMIC DNA]</scope>
    <source>
        <strain evidence="1 2">DSM 16289</strain>
    </source>
</reference>
<keyword evidence="2" id="KW-1185">Reference proteome</keyword>
<dbReference type="EMBL" id="AP018664">
    <property type="protein sequence ID" value="BBD97220.1"/>
    <property type="molecule type" value="Genomic_DNA"/>
</dbReference>
<proteinExistence type="predicted"/>
<protein>
    <recommendedName>
        <fullName evidence="3">DUF2946 domain-containing protein</fullName>
    </recommendedName>
</protein>
<name>A0A494W990_9SPHN</name>
<dbReference type="KEGG" id="sami:SAMIE_1007210"/>